<dbReference type="PANTHER" id="PTHR31425:SF43">
    <property type="entry name" value="MULTIPLE C2 DOMAIN AND TRANSMEMBRANE REGION PROTEIN 14"/>
    <property type="match status" value="1"/>
</dbReference>
<name>A0A835INW0_9MAGN</name>
<evidence type="ECO:0000313" key="3">
    <source>
        <dbReference type="Proteomes" id="UP000631114"/>
    </source>
</evidence>
<feature type="domain" description="C2" evidence="1">
    <location>
        <begin position="48"/>
        <end position="171"/>
    </location>
</feature>
<proteinExistence type="predicted"/>
<reference evidence="2 3" key="1">
    <citation type="submission" date="2020-10" db="EMBL/GenBank/DDBJ databases">
        <title>The Coptis chinensis genome and diversification of protoberbering-type alkaloids.</title>
        <authorList>
            <person name="Wang B."/>
            <person name="Shu S."/>
            <person name="Song C."/>
            <person name="Liu Y."/>
        </authorList>
    </citation>
    <scope>NUCLEOTIDE SEQUENCE [LARGE SCALE GENOMIC DNA]</scope>
    <source>
        <strain evidence="2">HL-2020</strain>
        <tissue evidence="2">Leaf</tissue>
    </source>
</reference>
<dbReference type="PROSITE" id="PS50004">
    <property type="entry name" value="C2"/>
    <property type="match status" value="1"/>
</dbReference>
<comment type="caution">
    <text evidence="2">The sequence shown here is derived from an EMBL/GenBank/DDBJ whole genome shotgun (WGS) entry which is preliminary data.</text>
</comment>
<evidence type="ECO:0000259" key="1">
    <source>
        <dbReference type="PROSITE" id="PS50004"/>
    </source>
</evidence>
<dbReference type="InterPro" id="IPR000008">
    <property type="entry name" value="C2_dom"/>
</dbReference>
<keyword evidence="3" id="KW-1185">Reference proteome</keyword>
<accession>A0A835INW0</accession>
<dbReference type="PANTHER" id="PTHR31425">
    <property type="entry name" value="PHOSPHORIBOSYLANTHRANILATE TRANSFERASE ISOFORM 1"/>
    <property type="match status" value="1"/>
</dbReference>
<evidence type="ECO:0000313" key="2">
    <source>
        <dbReference type="EMBL" id="KAF9619018.1"/>
    </source>
</evidence>
<protein>
    <recommendedName>
        <fullName evidence="1">C2 domain-containing protein</fullName>
    </recommendedName>
</protein>
<dbReference type="Pfam" id="PF00168">
    <property type="entry name" value="C2"/>
    <property type="match status" value="1"/>
</dbReference>
<sequence length="171" mass="19110">MPFLYVRVSKAKHPNVEAGTSIYAKLVIETHSIRTKSVSDKDWDQKIVTSDVQATEKQLTKLPIGLLEVGIRGATNLLPVKTKNGTRGTAYAYVVAKYGPKWVLTRTILDRFNPRWHEQYTSDVYDQVSVIASTIGVFDNGRYKCDEAGKPGKDLRIGKLRIRLSTLDANG</sequence>
<dbReference type="Proteomes" id="UP000631114">
    <property type="component" value="Unassembled WGS sequence"/>
</dbReference>
<dbReference type="InterPro" id="IPR047259">
    <property type="entry name" value="QUIRKY-like"/>
</dbReference>
<gene>
    <name evidence="2" type="ORF">IFM89_004362</name>
</gene>
<dbReference type="InterPro" id="IPR035892">
    <property type="entry name" value="C2_domain_sf"/>
</dbReference>
<organism evidence="2 3">
    <name type="scientific">Coptis chinensis</name>
    <dbReference type="NCBI Taxonomy" id="261450"/>
    <lineage>
        <taxon>Eukaryota</taxon>
        <taxon>Viridiplantae</taxon>
        <taxon>Streptophyta</taxon>
        <taxon>Embryophyta</taxon>
        <taxon>Tracheophyta</taxon>
        <taxon>Spermatophyta</taxon>
        <taxon>Magnoliopsida</taxon>
        <taxon>Ranunculales</taxon>
        <taxon>Ranunculaceae</taxon>
        <taxon>Coptidoideae</taxon>
        <taxon>Coptis</taxon>
    </lineage>
</organism>
<dbReference type="AlphaFoldDB" id="A0A835INW0"/>
<dbReference type="EMBL" id="JADFTS010000002">
    <property type="protein sequence ID" value="KAF9619018.1"/>
    <property type="molecule type" value="Genomic_DNA"/>
</dbReference>
<dbReference type="Gene3D" id="2.60.40.150">
    <property type="entry name" value="C2 domain"/>
    <property type="match status" value="1"/>
</dbReference>
<dbReference type="SUPFAM" id="SSF49562">
    <property type="entry name" value="C2 domain (Calcium/lipid-binding domain, CaLB)"/>
    <property type="match status" value="1"/>
</dbReference>
<dbReference type="OrthoDB" id="5973539at2759"/>